<comment type="catalytic activity">
    <reaction evidence="1 6">
        <text>Cleavage of hydrophobic, N-terminal signal or leader sequences from secreted and periplasmic proteins.</text>
        <dbReference type="EC" id="3.4.21.89"/>
    </reaction>
</comment>
<dbReference type="Gene3D" id="2.10.109.10">
    <property type="entry name" value="Umud Fragment, subunit A"/>
    <property type="match status" value="1"/>
</dbReference>
<proteinExistence type="inferred from homology"/>
<dbReference type="PRINTS" id="PR00727">
    <property type="entry name" value="LEADERPTASE"/>
</dbReference>
<evidence type="ECO:0000256" key="6">
    <source>
        <dbReference type="RuleBase" id="RU362042"/>
    </source>
</evidence>
<dbReference type="InterPro" id="IPR036286">
    <property type="entry name" value="LexA/Signal_pep-like_sf"/>
</dbReference>
<dbReference type="EMBL" id="BAAADJ010000018">
    <property type="protein sequence ID" value="GAA0327414.1"/>
    <property type="molecule type" value="Genomic_DNA"/>
</dbReference>
<evidence type="ECO:0000256" key="1">
    <source>
        <dbReference type="ARBA" id="ARBA00000677"/>
    </source>
</evidence>
<dbReference type="PROSITE" id="PS00760">
    <property type="entry name" value="SPASE_I_2"/>
    <property type="match status" value="1"/>
</dbReference>
<dbReference type="EC" id="3.4.21.89" evidence="4 6"/>
<dbReference type="SUPFAM" id="SSF51306">
    <property type="entry name" value="LexA/Signal peptidase"/>
    <property type="match status" value="1"/>
</dbReference>
<reference evidence="9" key="1">
    <citation type="journal article" date="2019" name="Int. J. Syst. Evol. Microbiol.">
        <title>The Global Catalogue of Microorganisms (GCM) 10K type strain sequencing project: providing services to taxonomists for standard genome sequencing and annotation.</title>
        <authorList>
            <consortium name="The Broad Institute Genomics Platform"/>
            <consortium name="The Broad Institute Genome Sequencing Center for Infectious Disease"/>
            <person name="Wu L."/>
            <person name="Ma J."/>
        </authorList>
    </citation>
    <scope>NUCLEOTIDE SEQUENCE [LARGE SCALE GENOMIC DNA]</scope>
    <source>
        <strain evidence="9">JCM 9731</strain>
    </source>
</reference>
<sequence>MTQDDVGDRLLVFKTPYLLGSSPEIGDIVIIDSRVNRTRTLKDDIFESPLIAMVMDADHVEEVNWVKRVVGMPGDEIEVKDGQLYRNGQPVEESYIKEKMNSDFEAVTVPEDTIFVLGDNRNHSSDSRVIGPVPIENVLGKVVLRFYPFNRMNVF</sequence>
<evidence type="ECO:0000256" key="2">
    <source>
        <dbReference type="ARBA" id="ARBA00004401"/>
    </source>
</evidence>
<dbReference type="PROSITE" id="PS00761">
    <property type="entry name" value="SPASE_I_3"/>
    <property type="match status" value="1"/>
</dbReference>
<dbReference type="PANTHER" id="PTHR43390:SF1">
    <property type="entry name" value="CHLOROPLAST PROCESSING PEPTIDASE"/>
    <property type="match status" value="1"/>
</dbReference>
<comment type="caution">
    <text evidence="8">The sequence shown here is derived from an EMBL/GenBank/DDBJ whole genome shotgun (WGS) entry which is preliminary data.</text>
</comment>
<evidence type="ECO:0000313" key="9">
    <source>
        <dbReference type="Proteomes" id="UP001500782"/>
    </source>
</evidence>
<dbReference type="NCBIfam" id="TIGR02227">
    <property type="entry name" value="sigpep_I_bact"/>
    <property type="match status" value="1"/>
</dbReference>
<dbReference type="Pfam" id="PF10502">
    <property type="entry name" value="Peptidase_S26"/>
    <property type="match status" value="1"/>
</dbReference>
<name>A0ABP3FVH3_9BACI</name>
<accession>A0ABP3FVH3</accession>
<dbReference type="InterPro" id="IPR019758">
    <property type="entry name" value="Pept_S26A_signal_pept_1_CS"/>
</dbReference>
<evidence type="ECO:0000259" key="7">
    <source>
        <dbReference type="Pfam" id="PF10502"/>
    </source>
</evidence>
<protein>
    <recommendedName>
        <fullName evidence="4 6">Signal peptidase I</fullName>
        <ecNumber evidence="4 6">3.4.21.89</ecNumber>
    </recommendedName>
</protein>
<dbReference type="CDD" id="cd06530">
    <property type="entry name" value="S26_SPase_I"/>
    <property type="match status" value="1"/>
</dbReference>
<evidence type="ECO:0000256" key="5">
    <source>
        <dbReference type="ARBA" id="ARBA00022801"/>
    </source>
</evidence>
<dbReference type="InterPro" id="IPR000223">
    <property type="entry name" value="Pept_S26A_signal_pept_1"/>
</dbReference>
<dbReference type="PANTHER" id="PTHR43390">
    <property type="entry name" value="SIGNAL PEPTIDASE I"/>
    <property type="match status" value="1"/>
</dbReference>
<dbReference type="Proteomes" id="UP001500782">
    <property type="component" value="Unassembled WGS sequence"/>
</dbReference>
<organism evidence="8 9">
    <name type="scientific">Bacillus carboniphilus</name>
    <dbReference type="NCBI Taxonomy" id="86663"/>
    <lineage>
        <taxon>Bacteria</taxon>
        <taxon>Bacillati</taxon>
        <taxon>Bacillota</taxon>
        <taxon>Bacilli</taxon>
        <taxon>Bacillales</taxon>
        <taxon>Bacillaceae</taxon>
        <taxon>Bacillus</taxon>
    </lineage>
</organism>
<evidence type="ECO:0000256" key="3">
    <source>
        <dbReference type="ARBA" id="ARBA00009370"/>
    </source>
</evidence>
<keyword evidence="5 6" id="KW-0378">Hydrolase</keyword>
<evidence type="ECO:0000256" key="4">
    <source>
        <dbReference type="ARBA" id="ARBA00013208"/>
    </source>
</evidence>
<gene>
    <name evidence="8" type="ORF">GCM10008967_17400</name>
</gene>
<feature type="domain" description="Peptidase S26" evidence="7">
    <location>
        <begin position="6"/>
        <end position="147"/>
    </location>
</feature>
<keyword evidence="9" id="KW-1185">Reference proteome</keyword>
<dbReference type="InterPro" id="IPR019533">
    <property type="entry name" value="Peptidase_S26"/>
</dbReference>
<evidence type="ECO:0000313" key="8">
    <source>
        <dbReference type="EMBL" id="GAA0327414.1"/>
    </source>
</evidence>
<comment type="subcellular location">
    <subcellularLocation>
        <location evidence="2">Cell membrane</location>
        <topology evidence="2">Single-pass type II membrane protein</topology>
    </subcellularLocation>
    <subcellularLocation>
        <location evidence="6">Membrane</location>
        <topology evidence="6">Single-pass type II membrane protein</topology>
    </subcellularLocation>
</comment>
<dbReference type="InterPro" id="IPR019757">
    <property type="entry name" value="Pept_S26A_signal_pept_1_Lys-AS"/>
</dbReference>
<comment type="similarity">
    <text evidence="3 6">Belongs to the peptidase S26 family.</text>
</comment>
<keyword evidence="6" id="KW-0645">Protease</keyword>